<reference evidence="1 2" key="1">
    <citation type="submission" date="2023-05" db="EMBL/GenBank/DDBJ databases">
        <title>Novel species of genus Flectobacillus isolated from stream in China.</title>
        <authorList>
            <person name="Lu H."/>
        </authorList>
    </citation>
    <scope>NUCLEOTIDE SEQUENCE [LARGE SCALE GENOMIC DNA]</scope>
    <source>
        <strain evidence="1 2">LFS242W</strain>
    </source>
</reference>
<sequence>MNQFSLMLIFCLLSTVMVNGQKFTQDIGLGVSASTMGVGPEISYYPEKYPHFGIRFHWVQFGFNDSVHINLADKKSLDIKPTIQKQVGAFYFDYFPFKKKRWHLFAGVSYNLKQDYLFNVTTKTGVSLGGIDIQATDFGSINLGIKWSDWMPAMGFGYLGNIYKNRVLLGIDFGLSYMGSPKLQVSYEGFLETTTLDQQIPKLERNIRNYSYYPNLNFQLKYLLGKSENSKKE</sequence>
<dbReference type="Gene3D" id="2.40.160.170">
    <property type="match status" value="1"/>
</dbReference>
<organism evidence="1 2">
    <name type="scientific">Flectobacillus rivi</name>
    <dbReference type="NCBI Taxonomy" id="2984209"/>
    <lineage>
        <taxon>Bacteria</taxon>
        <taxon>Pseudomonadati</taxon>
        <taxon>Bacteroidota</taxon>
        <taxon>Cytophagia</taxon>
        <taxon>Cytophagales</taxon>
        <taxon>Flectobacillaceae</taxon>
        <taxon>Flectobacillus</taxon>
    </lineage>
</organism>
<proteinExistence type="predicted"/>
<protein>
    <recommendedName>
        <fullName evidence="3">Outer membrane protein beta-barrel domain-containing protein</fullName>
    </recommendedName>
</protein>
<evidence type="ECO:0008006" key="3">
    <source>
        <dbReference type="Google" id="ProtNLM"/>
    </source>
</evidence>
<accession>A0ABT6YXD1</accession>
<comment type="caution">
    <text evidence="1">The sequence shown here is derived from an EMBL/GenBank/DDBJ whole genome shotgun (WGS) entry which is preliminary data.</text>
</comment>
<evidence type="ECO:0000313" key="1">
    <source>
        <dbReference type="EMBL" id="MDI9873352.1"/>
    </source>
</evidence>
<gene>
    <name evidence="1" type="ORF">QM481_02380</name>
</gene>
<dbReference type="RefSeq" id="WP_283380513.1">
    <property type="nucleotide sequence ID" value="NZ_JASHIE010000001.1"/>
</dbReference>
<keyword evidence="2" id="KW-1185">Reference proteome</keyword>
<name>A0ABT6YXD1_9BACT</name>
<evidence type="ECO:0000313" key="2">
    <source>
        <dbReference type="Proteomes" id="UP001225761"/>
    </source>
</evidence>
<dbReference type="Proteomes" id="UP001225761">
    <property type="component" value="Unassembled WGS sequence"/>
</dbReference>
<dbReference type="EMBL" id="JASHIE010000001">
    <property type="protein sequence ID" value="MDI9873352.1"/>
    <property type="molecule type" value="Genomic_DNA"/>
</dbReference>